<evidence type="ECO:0000313" key="2">
    <source>
        <dbReference type="EMBL" id="MFC7447717.1"/>
    </source>
</evidence>
<dbReference type="Proteomes" id="UP001596484">
    <property type="component" value="Unassembled WGS sequence"/>
</dbReference>
<feature type="transmembrane region" description="Helical" evidence="1">
    <location>
        <begin position="15"/>
        <end position="33"/>
    </location>
</feature>
<keyword evidence="1" id="KW-1133">Transmembrane helix</keyword>
<gene>
    <name evidence="2" type="ORF">ACFQS9_07420</name>
</gene>
<feature type="transmembrane region" description="Helical" evidence="1">
    <location>
        <begin position="71"/>
        <end position="91"/>
    </location>
</feature>
<evidence type="ECO:0000256" key="1">
    <source>
        <dbReference type="SAM" id="Phobius"/>
    </source>
</evidence>
<accession>A0ABW2RV50</accession>
<name>A0ABW2RV50_9NOCA</name>
<evidence type="ECO:0008006" key="4">
    <source>
        <dbReference type="Google" id="ProtNLM"/>
    </source>
</evidence>
<organism evidence="2 3">
    <name type="scientific">Rhodococcus daqingensis</name>
    <dbReference type="NCBI Taxonomy" id="2479363"/>
    <lineage>
        <taxon>Bacteria</taxon>
        <taxon>Bacillati</taxon>
        <taxon>Actinomycetota</taxon>
        <taxon>Actinomycetes</taxon>
        <taxon>Mycobacteriales</taxon>
        <taxon>Nocardiaceae</taxon>
        <taxon>Rhodococcus</taxon>
    </lineage>
</organism>
<comment type="caution">
    <text evidence="2">The sequence shown here is derived from an EMBL/GenBank/DDBJ whole genome shotgun (WGS) entry which is preliminary data.</text>
</comment>
<keyword evidence="3" id="KW-1185">Reference proteome</keyword>
<keyword evidence="1" id="KW-0812">Transmembrane</keyword>
<sequence>MLQWWATFWDRPPGWSLLATTALVCGAALWAFTFPTPNSWILILFCLWPTVLIAVSWTVKTTTFLVRRNAWSNWILAVPLVALTSTTLLVFDVPLQARWQLSQSDFAAAVEEVRSGADRADYDGRIGGYDVRDVRTHGDNVYFVVRDSGFIDDDGVAYLPDGEPATPDPVGEGVQVWHLRGPWYSFSGGW</sequence>
<keyword evidence="1" id="KW-0472">Membrane</keyword>
<feature type="transmembrane region" description="Helical" evidence="1">
    <location>
        <begin position="40"/>
        <end position="59"/>
    </location>
</feature>
<dbReference type="RefSeq" id="WP_378403004.1">
    <property type="nucleotide sequence ID" value="NZ_JBHTCS010000009.1"/>
</dbReference>
<proteinExistence type="predicted"/>
<dbReference type="EMBL" id="JBHTCS010000009">
    <property type="protein sequence ID" value="MFC7447717.1"/>
    <property type="molecule type" value="Genomic_DNA"/>
</dbReference>
<protein>
    <recommendedName>
        <fullName evidence="4">DUF1109 domain-containing protein</fullName>
    </recommendedName>
</protein>
<reference evidence="3" key="1">
    <citation type="journal article" date="2019" name="Int. J. Syst. Evol. Microbiol.">
        <title>The Global Catalogue of Microorganisms (GCM) 10K type strain sequencing project: providing services to taxonomists for standard genome sequencing and annotation.</title>
        <authorList>
            <consortium name="The Broad Institute Genomics Platform"/>
            <consortium name="The Broad Institute Genome Sequencing Center for Infectious Disease"/>
            <person name="Wu L."/>
            <person name="Ma J."/>
        </authorList>
    </citation>
    <scope>NUCLEOTIDE SEQUENCE [LARGE SCALE GENOMIC DNA]</scope>
    <source>
        <strain evidence="3">ICMP 19430</strain>
    </source>
</reference>
<evidence type="ECO:0000313" key="3">
    <source>
        <dbReference type="Proteomes" id="UP001596484"/>
    </source>
</evidence>